<keyword evidence="1 9" id="KW-0820">tRNA-binding</keyword>
<evidence type="ECO:0000256" key="8">
    <source>
        <dbReference type="ARBA" id="ARBA00051542"/>
    </source>
</evidence>
<evidence type="ECO:0000256" key="2">
    <source>
        <dbReference type="ARBA" id="ARBA00022679"/>
    </source>
</evidence>
<dbReference type="NCBIfam" id="NF001138">
    <property type="entry name" value="PRK00143.1"/>
    <property type="match status" value="1"/>
</dbReference>
<dbReference type="SUPFAM" id="SSF52402">
    <property type="entry name" value="Adenine nucleotide alpha hydrolases-like"/>
    <property type="match status" value="1"/>
</dbReference>
<dbReference type="EMBL" id="PCVY01000065">
    <property type="protein sequence ID" value="PIQ85543.1"/>
    <property type="molecule type" value="Genomic_DNA"/>
</dbReference>
<dbReference type="GO" id="GO:0005524">
    <property type="term" value="F:ATP binding"/>
    <property type="evidence" value="ECO:0007669"/>
    <property type="project" value="UniProtKB-KW"/>
</dbReference>
<evidence type="ECO:0000256" key="7">
    <source>
        <dbReference type="ARBA" id="ARBA00023157"/>
    </source>
</evidence>
<feature type="binding site" evidence="9">
    <location>
        <position position="34"/>
    </location>
    <ligand>
        <name>ATP</name>
        <dbReference type="ChEBI" id="CHEBI:30616"/>
    </ligand>
</feature>
<dbReference type="Pfam" id="PF20258">
    <property type="entry name" value="tRNA_Me_trans_C"/>
    <property type="match status" value="1"/>
</dbReference>
<feature type="binding site" evidence="9">
    <location>
        <position position="127"/>
    </location>
    <ligand>
        <name>ATP</name>
        <dbReference type="ChEBI" id="CHEBI:30616"/>
    </ligand>
</feature>
<dbReference type="FunFam" id="3.40.50.620:FF:000115">
    <property type="entry name" value="tRNA-specific 2-thiouridylase MnmA"/>
    <property type="match status" value="1"/>
</dbReference>
<protein>
    <recommendedName>
        <fullName evidence="9">tRNA-specific 2-thiouridylase MnmA</fullName>
        <ecNumber evidence="9">2.8.1.13</ecNumber>
    </recommendedName>
</protein>
<evidence type="ECO:0000256" key="1">
    <source>
        <dbReference type="ARBA" id="ARBA00022555"/>
    </source>
</evidence>
<dbReference type="Gene3D" id="3.40.50.620">
    <property type="entry name" value="HUPs"/>
    <property type="match status" value="1"/>
</dbReference>
<keyword evidence="5 9" id="KW-0067">ATP-binding</keyword>
<evidence type="ECO:0000256" key="3">
    <source>
        <dbReference type="ARBA" id="ARBA00022694"/>
    </source>
</evidence>
<dbReference type="Pfam" id="PF03054">
    <property type="entry name" value="tRNA_Me_trans"/>
    <property type="match status" value="1"/>
</dbReference>
<dbReference type="AlphaFoldDB" id="A0A2H0LM75"/>
<dbReference type="GO" id="GO:0005737">
    <property type="term" value="C:cytoplasm"/>
    <property type="evidence" value="ECO:0007669"/>
    <property type="project" value="UniProtKB-SubCell"/>
</dbReference>
<comment type="similarity">
    <text evidence="9">Belongs to the MnmA/TRMU family.</text>
</comment>
<feature type="domain" description="tRNA-specific 2-thiouridylase MnmA-like central" evidence="11">
    <location>
        <begin position="224"/>
        <end position="277"/>
    </location>
</feature>
<accession>A0A2H0LM75</accession>
<dbReference type="GO" id="GO:0103016">
    <property type="term" value="F:tRNA-uridine 2-sulfurtransferase activity"/>
    <property type="evidence" value="ECO:0007669"/>
    <property type="project" value="UniProtKB-EC"/>
</dbReference>
<evidence type="ECO:0000256" key="9">
    <source>
        <dbReference type="HAMAP-Rule" id="MF_00144"/>
    </source>
</evidence>
<comment type="catalytic activity">
    <reaction evidence="8 9">
        <text>S-sulfanyl-L-cysteinyl-[protein] + uridine(34) in tRNA + AH2 + ATP = 2-thiouridine(34) in tRNA + L-cysteinyl-[protein] + A + AMP + diphosphate + H(+)</text>
        <dbReference type="Rhea" id="RHEA:47032"/>
        <dbReference type="Rhea" id="RHEA-COMP:10131"/>
        <dbReference type="Rhea" id="RHEA-COMP:11726"/>
        <dbReference type="Rhea" id="RHEA-COMP:11727"/>
        <dbReference type="Rhea" id="RHEA-COMP:11728"/>
        <dbReference type="ChEBI" id="CHEBI:13193"/>
        <dbReference type="ChEBI" id="CHEBI:15378"/>
        <dbReference type="ChEBI" id="CHEBI:17499"/>
        <dbReference type="ChEBI" id="CHEBI:29950"/>
        <dbReference type="ChEBI" id="CHEBI:30616"/>
        <dbReference type="ChEBI" id="CHEBI:33019"/>
        <dbReference type="ChEBI" id="CHEBI:61963"/>
        <dbReference type="ChEBI" id="CHEBI:65315"/>
        <dbReference type="ChEBI" id="CHEBI:87170"/>
        <dbReference type="ChEBI" id="CHEBI:456215"/>
        <dbReference type="EC" id="2.8.1.13"/>
    </reaction>
</comment>
<sequence length="384" mass="42867">MKKKILVAMSGGVDSSVAAYLLQQAGWEVGGATIRTWASGDCEEKNTKSCCGVIGVEDARDVAERLEIPYHVFNFEKEFKTHVVDYFTDEYMKGNTPNPCIACNEHIKFKLFLQRARELGYDKIATGHYAQLKYDKHKQHFVVSQGLDAAKDQSYVLFPLSQDVLSHLELPVGQYTKQTIREIAGRIGLCVANKPDSQEICFIPSNDYGAFLEKQGAVSAAASEDVGQVRDKEGSVLGTHPGYYHFTIGQRKGLNIAHPHALYVIDILPEENLVIVGPKEDVYSQRCEVERINWFVPLEQINPNHVQAKIRSRHQKAEATLSFLSNDHVQVNFREPQDAITPGQACVLYDGDIVLGGGWIGRSTEQGKASSAHIRTRMRELLFA</sequence>
<dbReference type="Gene3D" id="2.40.30.10">
    <property type="entry name" value="Translation factors"/>
    <property type="match status" value="1"/>
</dbReference>
<keyword evidence="2 9" id="KW-0808">Transferase</keyword>
<keyword evidence="6 9" id="KW-0694">RNA-binding</keyword>
<dbReference type="EC" id="2.8.1.13" evidence="9"/>
<feature type="region of interest" description="Interaction with tRNA" evidence="9">
    <location>
        <begin position="151"/>
        <end position="153"/>
    </location>
</feature>
<keyword evidence="7" id="KW-1015">Disulfide bond</keyword>
<organism evidence="12 13">
    <name type="scientific">Candidatus Abzuiibacterium crystallinum</name>
    <dbReference type="NCBI Taxonomy" id="1974748"/>
    <lineage>
        <taxon>Bacteria</taxon>
        <taxon>Pseudomonadati</taxon>
        <taxon>Candidatus Omnitrophota</taxon>
        <taxon>Candidatus Abzuiibacterium</taxon>
    </lineage>
</organism>
<dbReference type="GO" id="GO:0000049">
    <property type="term" value="F:tRNA binding"/>
    <property type="evidence" value="ECO:0007669"/>
    <property type="project" value="UniProtKB-KW"/>
</dbReference>
<proteinExistence type="inferred from homology"/>
<comment type="caution">
    <text evidence="12">The sequence shown here is derived from an EMBL/GenBank/DDBJ whole genome shotgun (WGS) entry which is preliminary data.</text>
</comment>
<dbReference type="Proteomes" id="UP000230859">
    <property type="component" value="Unassembled WGS sequence"/>
</dbReference>
<reference evidence="12 13" key="1">
    <citation type="submission" date="2017-09" db="EMBL/GenBank/DDBJ databases">
        <title>Depth-based differentiation of microbial function through sediment-hosted aquifers and enrichment of novel symbionts in the deep terrestrial subsurface.</title>
        <authorList>
            <person name="Probst A.J."/>
            <person name="Ladd B."/>
            <person name="Jarett J.K."/>
            <person name="Geller-Mcgrath D.E."/>
            <person name="Sieber C.M."/>
            <person name="Emerson J.B."/>
            <person name="Anantharaman K."/>
            <person name="Thomas B.C."/>
            <person name="Malmstrom R."/>
            <person name="Stieglmeier M."/>
            <person name="Klingl A."/>
            <person name="Woyke T."/>
            <person name="Ryan C.M."/>
            <person name="Banfield J.F."/>
        </authorList>
    </citation>
    <scope>NUCLEOTIDE SEQUENCE [LARGE SCALE GENOMIC DNA]</scope>
    <source>
        <strain evidence="12">CG11_big_fil_rev_8_21_14_0_20_45_26</strain>
    </source>
</reference>
<dbReference type="InterPro" id="IPR023382">
    <property type="entry name" value="MnmA-like_central_sf"/>
</dbReference>
<keyword evidence="9" id="KW-0963">Cytoplasm</keyword>
<evidence type="ECO:0000259" key="11">
    <source>
        <dbReference type="Pfam" id="PF20259"/>
    </source>
</evidence>
<dbReference type="InterPro" id="IPR046885">
    <property type="entry name" value="MnmA-like_C"/>
</dbReference>
<feature type="binding site" evidence="9">
    <location>
        <begin position="8"/>
        <end position="15"/>
    </location>
    <ligand>
        <name>ATP</name>
        <dbReference type="ChEBI" id="CHEBI:30616"/>
    </ligand>
</feature>
<dbReference type="PANTHER" id="PTHR11933">
    <property type="entry name" value="TRNA 5-METHYLAMINOMETHYL-2-THIOURIDYLATE -METHYLTRANSFERASE"/>
    <property type="match status" value="1"/>
</dbReference>
<evidence type="ECO:0000256" key="4">
    <source>
        <dbReference type="ARBA" id="ARBA00022741"/>
    </source>
</evidence>
<feature type="site" description="Interaction with tRNA" evidence="9">
    <location>
        <position position="128"/>
    </location>
</feature>
<comment type="subcellular location">
    <subcellularLocation>
        <location evidence="9">Cytoplasm</location>
    </subcellularLocation>
</comment>
<evidence type="ECO:0000256" key="5">
    <source>
        <dbReference type="ARBA" id="ARBA00022840"/>
    </source>
</evidence>
<evidence type="ECO:0000313" key="13">
    <source>
        <dbReference type="Proteomes" id="UP000230859"/>
    </source>
</evidence>
<dbReference type="GO" id="GO:0002143">
    <property type="term" value="P:tRNA wobble position uridine thiolation"/>
    <property type="evidence" value="ECO:0007669"/>
    <property type="project" value="TreeGrafter"/>
</dbReference>
<feature type="active site" description="Cysteine persulfide intermediate" evidence="9">
    <location>
        <position position="201"/>
    </location>
</feature>
<comment type="caution">
    <text evidence="9">Lacks conserved residue(s) required for the propagation of feature annotation.</text>
</comment>
<dbReference type="InterPro" id="IPR014729">
    <property type="entry name" value="Rossmann-like_a/b/a_fold"/>
</dbReference>
<dbReference type="CDD" id="cd01998">
    <property type="entry name" value="MnmA_TRMU-like"/>
    <property type="match status" value="1"/>
</dbReference>
<name>A0A2H0LM75_9BACT</name>
<dbReference type="Pfam" id="PF20259">
    <property type="entry name" value="tRNA_Me_trans_M"/>
    <property type="match status" value="1"/>
</dbReference>
<evidence type="ECO:0000259" key="10">
    <source>
        <dbReference type="Pfam" id="PF20258"/>
    </source>
</evidence>
<dbReference type="InterPro" id="IPR004506">
    <property type="entry name" value="MnmA-like"/>
</dbReference>
<feature type="site" description="Interaction with tRNA" evidence="9">
    <location>
        <position position="344"/>
    </location>
</feature>
<keyword evidence="4 9" id="KW-0547">Nucleotide-binding</keyword>
<gene>
    <name evidence="9" type="primary">mnmA</name>
    <name evidence="12" type="ORF">COV74_08615</name>
</gene>
<comment type="function">
    <text evidence="9">Catalyzes the 2-thiolation of uridine at the wobble position (U34) of tRNA, leading to the formation of s(2)U34.</text>
</comment>
<keyword evidence="3 9" id="KW-0819">tRNA processing</keyword>
<evidence type="ECO:0000256" key="6">
    <source>
        <dbReference type="ARBA" id="ARBA00022884"/>
    </source>
</evidence>
<evidence type="ECO:0000313" key="12">
    <source>
        <dbReference type="EMBL" id="PIQ85543.1"/>
    </source>
</evidence>
<dbReference type="InterPro" id="IPR046884">
    <property type="entry name" value="MnmA-like_central"/>
</dbReference>
<dbReference type="PANTHER" id="PTHR11933:SF5">
    <property type="entry name" value="MITOCHONDRIAL TRNA-SPECIFIC 2-THIOURIDYLASE 1"/>
    <property type="match status" value="1"/>
</dbReference>
<dbReference type="HAMAP" id="MF_00144">
    <property type="entry name" value="tRNA_thiouridyl_MnmA"/>
    <property type="match status" value="1"/>
</dbReference>
<feature type="active site" description="Nucleophile" evidence="9">
    <location>
        <position position="103"/>
    </location>
</feature>
<dbReference type="NCBIfam" id="TIGR00420">
    <property type="entry name" value="trmU"/>
    <property type="match status" value="1"/>
</dbReference>
<dbReference type="Gene3D" id="2.30.30.280">
    <property type="entry name" value="Adenine nucleotide alpha hydrolases-like domains"/>
    <property type="match status" value="1"/>
</dbReference>
<feature type="domain" description="tRNA-specific 2-thiouridylase MnmA-like C-terminal" evidence="10">
    <location>
        <begin position="285"/>
        <end position="360"/>
    </location>
</feature>